<dbReference type="AlphaFoldDB" id="A0A3N6P804"/>
<reference evidence="2 3" key="1">
    <citation type="journal article" date="2018" name="ACS Chem. Biol.">
        <title>Ketoreductase domain dysfunction expands chemodiversity: malyngamide biosynthesis in the cyanobacterium Okeania hirsuta.</title>
        <authorList>
            <person name="Moss N.A."/>
            <person name="Leao T."/>
            <person name="Rankin M."/>
            <person name="McCullough T.M."/>
            <person name="Qu P."/>
            <person name="Korobeynikov A."/>
            <person name="Smith J.L."/>
            <person name="Gerwick L."/>
            <person name="Gerwick W.H."/>
        </authorList>
    </citation>
    <scope>NUCLEOTIDE SEQUENCE [LARGE SCALE GENOMIC DNA]</scope>
    <source>
        <strain evidence="2 3">PAB10Feb10-1</strain>
    </source>
</reference>
<dbReference type="Proteomes" id="UP000269154">
    <property type="component" value="Unassembled WGS sequence"/>
</dbReference>
<proteinExistence type="predicted"/>
<evidence type="ECO:0000313" key="2">
    <source>
        <dbReference type="EMBL" id="RQH19395.1"/>
    </source>
</evidence>
<keyword evidence="3" id="KW-1185">Reference proteome</keyword>
<name>A0A3N6P804_9CYAN</name>
<evidence type="ECO:0000313" key="3">
    <source>
        <dbReference type="Proteomes" id="UP000269154"/>
    </source>
</evidence>
<keyword evidence="1" id="KW-0175">Coiled coil</keyword>
<accession>A0A3N6P804</accession>
<dbReference type="SUPFAM" id="SSF58113">
    <property type="entry name" value="Apolipoprotein A-I"/>
    <property type="match status" value="1"/>
</dbReference>
<feature type="coiled-coil region" evidence="1">
    <location>
        <begin position="28"/>
        <end position="142"/>
    </location>
</feature>
<dbReference type="EMBL" id="RCBY01000446">
    <property type="protein sequence ID" value="RQH19395.1"/>
    <property type="molecule type" value="Genomic_DNA"/>
</dbReference>
<sequence length="204" mass="23998">MAELSKEEMRERLGNIDKIRDIIFGSKLREYENRFEKLESELSLAKEETKNQIEKVKSAFSTELQATVDSIEKKIRNINLNIQNTQEDVVETKQQIERVNRKIITTKEALNEIIDNQTTSLREDLSQTREKLQNDVSHLKTQIFEELEKRFSLLKDVKVSRDDLAEIMFEVGMRMKKTEFVSELKEAADKDLEKELLISDNHHK</sequence>
<dbReference type="OrthoDB" id="5623405at2"/>
<comment type="caution">
    <text evidence="2">The sequence shown here is derived from an EMBL/GenBank/DDBJ whole genome shotgun (WGS) entry which is preliminary data.</text>
</comment>
<organism evidence="2 3">
    <name type="scientific">Okeania hirsuta</name>
    <dbReference type="NCBI Taxonomy" id="1458930"/>
    <lineage>
        <taxon>Bacteria</taxon>
        <taxon>Bacillati</taxon>
        <taxon>Cyanobacteriota</taxon>
        <taxon>Cyanophyceae</taxon>
        <taxon>Oscillatoriophycideae</taxon>
        <taxon>Oscillatoriales</taxon>
        <taxon>Microcoleaceae</taxon>
        <taxon>Okeania</taxon>
    </lineage>
</organism>
<protein>
    <submittedName>
        <fullName evidence="2">Uncharacterized protein</fullName>
    </submittedName>
</protein>
<evidence type="ECO:0000256" key="1">
    <source>
        <dbReference type="SAM" id="Coils"/>
    </source>
</evidence>
<gene>
    <name evidence="2" type="ORF">D5R40_32520</name>
</gene>
<dbReference type="RefSeq" id="WP_124155780.1">
    <property type="nucleotide sequence ID" value="NZ_CAWOLW010000386.1"/>
</dbReference>